<organism evidence="8 9">
    <name type="scientific">Choanephora cucurbitarum</name>
    <dbReference type="NCBI Taxonomy" id="101091"/>
    <lineage>
        <taxon>Eukaryota</taxon>
        <taxon>Fungi</taxon>
        <taxon>Fungi incertae sedis</taxon>
        <taxon>Mucoromycota</taxon>
        <taxon>Mucoromycotina</taxon>
        <taxon>Mucoromycetes</taxon>
        <taxon>Mucorales</taxon>
        <taxon>Mucorineae</taxon>
        <taxon>Choanephoraceae</taxon>
        <taxon>Choanephoroideae</taxon>
        <taxon>Choanephora</taxon>
    </lineage>
</organism>
<dbReference type="Proteomes" id="UP000093000">
    <property type="component" value="Unassembled WGS sequence"/>
</dbReference>
<dbReference type="Pfam" id="PF07928">
    <property type="entry name" value="Vps54"/>
    <property type="match status" value="1"/>
</dbReference>
<dbReference type="GO" id="GO:0019905">
    <property type="term" value="F:syntaxin binding"/>
    <property type="evidence" value="ECO:0007669"/>
    <property type="project" value="TreeGrafter"/>
</dbReference>
<dbReference type="PANTHER" id="PTHR12965:SF0">
    <property type="entry name" value="VACUOLAR PROTEIN SORTING-ASSOCIATED PROTEIN 54"/>
    <property type="match status" value="1"/>
</dbReference>
<dbReference type="InterPro" id="IPR039745">
    <property type="entry name" value="Vps54"/>
</dbReference>
<dbReference type="GO" id="GO:0015031">
    <property type="term" value="P:protein transport"/>
    <property type="evidence" value="ECO:0007669"/>
    <property type="project" value="UniProtKB-KW"/>
</dbReference>
<protein>
    <submittedName>
        <fullName evidence="8">Vacuolar protein sorting-associated protein 54</fullName>
    </submittedName>
</protein>
<keyword evidence="5" id="KW-0333">Golgi apparatus</keyword>
<dbReference type="GO" id="GO:0005829">
    <property type="term" value="C:cytosol"/>
    <property type="evidence" value="ECO:0007669"/>
    <property type="project" value="GOC"/>
</dbReference>
<evidence type="ECO:0000256" key="6">
    <source>
        <dbReference type="ARBA" id="ARBA00023054"/>
    </source>
</evidence>
<evidence type="ECO:0000256" key="1">
    <source>
        <dbReference type="ARBA" id="ARBA00004601"/>
    </source>
</evidence>
<keyword evidence="6" id="KW-0175">Coiled coil</keyword>
<dbReference type="OrthoDB" id="10259024at2759"/>
<evidence type="ECO:0000259" key="7">
    <source>
        <dbReference type="Pfam" id="PF07928"/>
    </source>
</evidence>
<comment type="caution">
    <text evidence="8">The sequence shown here is derived from an EMBL/GenBank/DDBJ whole genome shotgun (WGS) entry which is preliminary data.</text>
</comment>
<evidence type="ECO:0000256" key="3">
    <source>
        <dbReference type="ARBA" id="ARBA00022448"/>
    </source>
</evidence>
<reference evidence="8 9" key="1">
    <citation type="submission" date="2016-03" db="EMBL/GenBank/DDBJ databases">
        <title>Choanephora cucurbitarum.</title>
        <authorList>
            <person name="Min B."/>
            <person name="Park H."/>
            <person name="Park J.-H."/>
            <person name="Shin H.-D."/>
            <person name="Choi I.-G."/>
        </authorList>
    </citation>
    <scope>NUCLEOTIDE SEQUENCE [LARGE SCALE GENOMIC DNA]</scope>
    <source>
        <strain evidence="8 9">KUS-F28377</strain>
    </source>
</reference>
<dbReference type="GO" id="GO:0006896">
    <property type="term" value="P:Golgi to vacuole transport"/>
    <property type="evidence" value="ECO:0007669"/>
    <property type="project" value="TreeGrafter"/>
</dbReference>
<evidence type="ECO:0000256" key="5">
    <source>
        <dbReference type="ARBA" id="ARBA00023034"/>
    </source>
</evidence>
<dbReference type="GO" id="GO:0042147">
    <property type="term" value="P:retrograde transport, endosome to Golgi"/>
    <property type="evidence" value="ECO:0007669"/>
    <property type="project" value="InterPro"/>
</dbReference>
<dbReference type="PANTHER" id="PTHR12965">
    <property type="entry name" value="VACUOLAR PROTEIN SORTING 54"/>
    <property type="match status" value="1"/>
</dbReference>
<keyword evidence="3" id="KW-0813">Transport</keyword>
<comment type="similarity">
    <text evidence="2">Belongs to the VPS54 family.</text>
</comment>
<dbReference type="GO" id="GO:0000938">
    <property type="term" value="C:GARP complex"/>
    <property type="evidence" value="ECO:0007669"/>
    <property type="project" value="InterPro"/>
</dbReference>
<dbReference type="InParanoid" id="A0A1C7MV33"/>
<sequence>MIQALLGKGDYFAALDLIEETKLVLNNNRKSQSQDDEVDLSSIKALANFSAQLDEMQKAVGVMTQHDFLSTLLSDFTFILENIDLERAKQSLLNTNAQVMQPDLQKEKDLRDKLRPIVMGLLRTEMLLSTLREYREQLMIEIKDIIRKRYPASVLSQSTISSQEEQINSQLSKQLKAMPFSAFFDMLLDMFSALMKAIERTSIYHQLIASIASDQPEIEKESADILFSVADLAHVRCGKLIGFRNDQNALLNPTDFYRFSNVIRTFVVQCESMCKRTCFGLRGTMTTQQKAFIEHFHMERVKQEAQLIENEQWVASEVPSDFQSIVDNICDGHIASHLNELTSRSSQKGEKPTKHLVLDGYSFYVVGCSLLILKMFEDYLKCALNLDNPTLTIEIVHRLIEMLKLFNSRVCQVILGAGAMRSAGLKNITAKHLALASQSLAVMITLIPKLKHYVAHQLLTKSLSDPLLSEFDHAVEDYRNHQGEIHSKLVAIMNERFAAHAKAMQAIDWDQEAMETGKHANIYMETLVTETVRLHKVLSKYLPERDLKV</sequence>
<evidence type="ECO:0000313" key="8">
    <source>
        <dbReference type="EMBL" id="OBZ80693.1"/>
    </source>
</evidence>
<gene>
    <name evidence="8" type="primary">Vps54</name>
    <name evidence="8" type="ORF">A0J61_11258</name>
</gene>
<comment type="subcellular location">
    <subcellularLocation>
        <location evidence="1">Golgi apparatus</location>
        <location evidence="1">trans-Golgi network</location>
    </subcellularLocation>
</comment>
<proteinExistence type="inferred from homology"/>
<dbReference type="STRING" id="101091.A0A1C7MV33"/>
<evidence type="ECO:0000256" key="4">
    <source>
        <dbReference type="ARBA" id="ARBA00022927"/>
    </source>
</evidence>
<dbReference type="InterPro" id="IPR012501">
    <property type="entry name" value="Vps54_C"/>
</dbReference>
<name>A0A1C7MV33_9FUNG</name>
<evidence type="ECO:0000313" key="9">
    <source>
        <dbReference type="Proteomes" id="UP000093000"/>
    </source>
</evidence>
<dbReference type="FunCoup" id="A0A1C7MV33">
    <property type="interactions" value="303"/>
</dbReference>
<keyword evidence="9" id="KW-1185">Reference proteome</keyword>
<feature type="domain" description="Vacuolar protein sorting-associated protein 54 C-terminal" evidence="7">
    <location>
        <begin position="362"/>
        <end position="496"/>
    </location>
</feature>
<dbReference type="EMBL" id="LUGH01001836">
    <property type="protein sequence ID" value="OBZ80693.1"/>
    <property type="molecule type" value="Genomic_DNA"/>
</dbReference>
<accession>A0A1C7MV33</accession>
<dbReference type="Gene3D" id="6.10.250.860">
    <property type="match status" value="1"/>
</dbReference>
<feature type="non-terminal residue" evidence="8">
    <location>
        <position position="549"/>
    </location>
</feature>
<dbReference type="AlphaFoldDB" id="A0A1C7MV33"/>
<keyword evidence="4" id="KW-0653">Protein transport</keyword>
<evidence type="ECO:0000256" key="2">
    <source>
        <dbReference type="ARBA" id="ARBA00009150"/>
    </source>
</evidence>